<dbReference type="PANTHER" id="PTHR11461">
    <property type="entry name" value="SERINE PROTEASE INHIBITOR, SERPIN"/>
    <property type="match status" value="1"/>
</dbReference>
<accession>A0AA38M6M5</accession>
<keyword evidence="2" id="KW-0646">Protease inhibitor</keyword>
<dbReference type="InterPro" id="IPR023795">
    <property type="entry name" value="Serpin_CS"/>
</dbReference>
<dbReference type="PROSITE" id="PS00284">
    <property type="entry name" value="SERPIN"/>
    <property type="match status" value="1"/>
</dbReference>
<sequence length="387" mass="43500">MKLFYVLFTTTLVLSAEVDFKTSNKLFAATAYKKIAKNTNNNLIVSPLSVQTILALTQTGCKGESATEIKNALNFTDDPRIVEATFQNLSFVSKKYTMRTVNKVYVKKNFAISDVFRRMCRAFDAETQNLDFSDKNQASQSINSWVEQQTNNTIKNLVTPSSFNDRTRVLLINALYFKADWSEAFPIAYTKKLNFHLSSSENTTADMMILHEKHFNYYQSDSLKATFLKLPFKGEEASMVIVVPDDIDGLPLLETQMKKVLRPKKFASTFVNVLLPKFRIETSLDFKKVLKNMGVSSIFDEKSADLSGIAGKKGDLVVDKVAQKSYIDVSEEGVEAAAATYVLIAVPMSAPPEPPKMFRADRPFLFYIKVKGVIVFVGRVTNPLKLN</sequence>
<keyword evidence="8" id="KW-1185">Reference proteome</keyword>
<dbReference type="GO" id="GO:0005615">
    <property type="term" value="C:extracellular space"/>
    <property type="evidence" value="ECO:0007669"/>
    <property type="project" value="InterPro"/>
</dbReference>
<evidence type="ECO:0000313" key="7">
    <source>
        <dbReference type="EMBL" id="KAJ3644602.1"/>
    </source>
</evidence>
<dbReference type="CDD" id="cd19955">
    <property type="entry name" value="serpin48-like_insects"/>
    <property type="match status" value="1"/>
</dbReference>
<dbReference type="Pfam" id="PF00079">
    <property type="entry name" value="Serpin"/>
    <property type="match status" value="1"/>
</dbReference>
<protein>
    <recommendedName>
        <fullName evidence="6">Serpin domain-containing protein</fullName>
    </recommendedName>
</protein>
<dbReference type="InterPro" id="IPR042178">
    <property type="entry name" value="Serpin_sf_1"/>
</dbReference>
<dbReference type="SMART" id="SM00093">
    <property type="entry name" value="SERPIN"/>
    <property type="match status" value="1"/>
</dbReference>
<feature type="signal peptide" evidence="5">
    <location>
        <begin position="1"/>
        <end position="15"/>
    </location>
</feature>
<gene>
    <name evidence="7" type="ORF">Zmor_022322</name>
</gene>
<dbReference type="SUPFAM" id="SSF56574">
    <property type="entry name" value="Serpins"/>
    <property type="match status" value="1"/>
</dbReference>
<proteinExistence type="inferred from homology"/>
<dbReference type="InterPro" id="IPR036186">
    <property type="entry name" value="Serpin_sf"/>
</dbReference>
<dbReference type="Gene3D" id="3.30.497.10">
    <property type="entry name" value="Antithrombin, subunit I, domain 2"/>
    <property type="match status" value="1"/>
</dbReference>
<dbReference type="PANTHER" id="PTHR11461:SF211">
    <property type="entry name" value="GH10112P-RELATED"/>
    <property type="match status" value="1"/>
</dbReference>
<evidence type="ECO:0000256" key="4">
    <source>
        <dbReference type="RuleBase" id="RU000411"/>
    </source>
</evidence>
<evidence type="ECO:0000256" key="2">
    <source>
        <dbReference type="ARBA" id="ARBA00022690"/>
    </source>
</evidence>
<feature type="chain" id="PRO_5041226787" description="Serpin domain-containing protein" evidence="5">
    <location>
        <begin position="16"/>
        <end position="387"/>
    </location>
</feature>
<dbReference type="FunFam" id="2.30.39.10:FF:000060">
    <property type="entry name" value="Serpin peptidase inhibitor 31"/>
    <property type="match status" value="1"/>
</dbReference>
<dbReference type="Gene3D" id="2.30.39.10">
    <property type="entry name" value="Alpha-1-antitrypsin, domain 1"/>
    <property type="match status" value="1"/>
</dbReference>
<organism evidence="7 8">
    <name type="scientific">Zophobas morio</name>
    <dbReference type="NCBI Taxonomy" id="2755281"/>
    <lineage>
        <taxon>Eukaryota</taxon>
        <taxon>Metazoa</taxon>
        <taxon>Ecdysozoa</taxon>
        <taxon>Arthropoda</taxon>
        <taxon>Hexapoda</taxon>
        <taxon>Insecta</taxon>
        <taxon>Pterygota</taxon>
        <taxon>Neoptera</taxon>
        <taxon>Endopterygota</taxon>
        <taxon>Coleoptera</taxon>
        <taxon>Polyphaga</taxon>
        <taxon>Cucujiformia</taxon>
        <taxon>Tenebrionidae</taxon>
        <taxon>Zophobas</taxon>
    </lineage>
</organism>
<dbReference type="EMBL" id="JALNTZ010000007">
    <property type="protein sequence ID" value="KAJ3644602.1"/>
    <property type="molecule type" value="Genomic_DNA"/>
</dbReference>
<evidence type="ECO:0000313" key="8">
    <source>
        <dbReference type="Proteomes" id="UP001168821"/>
    </source>
</evidence>
<dbReference type="AlphaFoldDB" id="A0AA38M6M5"/>
<comment type="caution">
    <text evidence="7">The sequence shown here is derived from an EMBL/GenBank/DDBJ whole genome shotgun (WGS) entry which is preliminary data.</text>
</comment>
<dbReference type="InterPro" id="IPR000215">
    <property type="entry name" value="Serpin_fam"/>
</dbReference>
<evidence type="ECO:0000256" key="1">
    <source>
        <dbReference type="ARBA" id="ARBA00009500"/>
    </source>
</evidence>
<evidence type="ECO:0000256" key="3">
    <source>
        <dbReference type="ARBA" id="ARBA00022900"/>
    </source>
</evidence>
<name>A0AA38M6M5_9CUCU</name>
<keyword evidence="3" id="KW-0722">Serine protease inhibitor</keyword>
<reference evidence="7" key="1">
    <citation type="journal article" date="2023" name="G3 (Bethesda)">
        <title>Whole genome assemblies of Zophobas morio and Tenebrio molitor.</title>
        <authorList>
            <person name="Kaur S."/>
            <person name="Stinson S.A."/>
            <person name="diCenzo G.C."/>
        </authorList>
    </citation>
    <scope>NUCLEOTIDE SEQUENCE</scope>
    <source>
        <strain evidence="7">QUZm001</strain>
    </source>
</reference>
<dbReference type="GO" id="GO:0004867">
    <property type="term" value="F:serine-type endopeptidase inhibitor activity"/>
    <property type="evidence" value="ECO:0007669"/>
    <property type="project" value="UniProtKB-KW"/>
</dbReference>
<dbReference type="Proteomes" id="UP001168821">
    <property type="component" value="Unassembled WGS sequence"/>
</dbReference>
<comment type="similarity">
    <text evidence="1 4">Belongs to the serpin family.</text>
</comment>
<evidence type="ECO:0000259" key="6">
    <source>
        <dbReference type="SMART" id="SM00093"/>
    </source>
</evidence>
<dbReference type="InterPro" id="IPR042185">
    <property type="entry name" value="Serpin_sf_2"/>
</dbReference>
<feature type="domain" description="Serpin" evidence="6">
    <location>
        <begin position="29"/>
        <end position="383"/>
    </location>
</feature>
<dbReference type="InterPro" id="IPR023796">
    <property type="entry name" value="Serpin_dom"/>
</dbReference>
<evidence type="ECO:0000256" key="5">
    <source>
        <dbReference type="SAM" id="SignalP"/>
    </source>
</evidence>
<keyword evidence="5" id="KW-0732">Signal</keyword>